<sequence>MFSQMRIARPVTDLDRSFHMYNEGLGLQKIAEFNDHQGFSGIMLGLNNLSWHLEFTVCLHHPVKPSQTEEDLLVLYYPDTDEWQATCDKMITAGFIKASSFNPYWEVKGRTFIDPDGYRVVLQNSAWG</sequence>
<dbReference type="Proteomes" id="UP000030853">
    <property type="component" value="Unassembled WGS sequence"/>
</dbReference>
<evidence type="ECO:0000313" key="3">
    <source>
        <dbReference type="Proteomes" id="UP000030853"/>
    </source>
</evidence>
<comment type="caution">
    <text evidence="2">The sequence shown here is derived from an EMBL/GenBank/DDBJ whole genome shotgun (WGS) entry which is preliminary data.</text>
</comment>
<evidence type="ECO:0000259" key="1">
    <source>
        <dbReference type="PROSITE" id="PS51819"/>
    </source>
</evidence>
<dbReference type="Pfam" id="PF22659">
    <property type="entry name" value="YycE-like_C"/>
    <property type="match status" value="1"/>
</dbReference>
<gene>
    <name evidence="2" type="ORF">QU24_26450</name>
</gene>
<organism evidence="2 3">
    <name type="scientific">Pantoea rodasii</name>
    <dbReference type="NCBI Taxonomy" id="1076549"/>
    <lineage>
        <taxon>Bacteria</taxon>
        <taxon>Pseudomonadati</taxon>
        <taxon>Pseudomonadota</taxon>
        <taxon>Gammaproteobacteria</taxon>
        <taxon>Enterobacterales</taxon>
        <taxon>Erwiniaceae</taxon>
        <taxon>Pantoea</taxon>
    </lineage>
</organism>
<evidence type="ECO:0000313" key="2">
    <source>
        <dbReference type="EMBL" id="KHJ65086.1"/>
    </source>
</evidence>
<dbReference type="InterPro" id="IPR058998">
    <property type="entry name" value="YycE-like_N"/>
</dbReference>
<name>A0A0B1R085_9GAMM</name>
<dbReference type="InterPro" id="IPR029068">
    <property type="entry name" value="Glyas_Bleomycin-R_OHBP_Dase"/>
</dbReference>
<dbReference type="RefSeq" id="WP_039337333.1">
    <property type="nucleotide sequence ID" value="NZ_JTJJ01000171.1"/>
</dbReference>
<dbReference type="Gene3D" id="3.10.180.10">
    <property type="entry name" value="2,3-Dihydroxybiphenyl 1,2-Dioxygenase, domain 1"/>
    <property type="match status" value="1"/>
</dbReference>
<dbReference type="PROSITE" id="PS51819">
    <property type="entry name" value="VOC"/>
    <property type="match status" value="1"/>
</dbReference>
<proteinExistence type="predicted"/>
<feature type="domain" description="VOC" evidence="1">
    <location>
        <begin position="1"/>
        <end position="125"/>
    </location>
</feature>
<dbReference type="InterPro" id="IPR037523">
    <property type="entry name" value="VOC_core"/>
</dbReference>
<dbReference type="CDD" id="cd06587">
    <property type="entry name" value="VOC"/>
    <property type="match status" value="1"/>
</dbReference>
<dbReference type="InterPro" id="IPR058997">
    <property type="entry name" value="YycE-like_C"/>
</dbReference>
<reference evidence="2 3" key="1">
    <citation type="submission" date="2014-11" db="EMBL/GenBank/DDBJ databases">
        <title>Genome sequencing of Pantoea rodasii ND03.</title>
        <authorList>
            <person name="Muhamad Yunos N.Y."/>
            <person name="Chan K.-G."/>
        </authorList>
    </citation>
    <scope>NUCLEOTIDE SEQUENCE [LARGE SCALE GENOMIC DNA]</scope>
    <source>
        <strain evidence="2 3">ND03</strain>
    </source>
</reference>
<dbReference type="AlphaFoldDB" id="A0A0B1R085"/>
<protein>
    <submittedName>
        <fullName evidence="2">Prolyl endopeptidase</fullName>
    </submittedName>
</protein>
<accession>A0A0B1R085</accession>
<dbReference type="SUPFAM" id="SSF54593">
    <property type="entry name" value="Glyoxalase/Bleomycin resistance protein/Dihydroxybiphenyl dioxygenase"/>
    <property type="match status" value="1"/>
</dbReference>
<dbReference type="Pfam" id="PF22658">
    <property type="entry name" value="YycE-like_N"/>
    <property type="match status" value="1"/>
</dbReference>
<dbReference type="EMBL" id="JTJJ01000171">
    <property type="protein sequence ID" value="KHJ65086.1"/>
    <property type="molecule type" value="Genomic_DNA"/>
</dbReference>